<dbReference type="RefSeq" id="WP_111594247.1">
    <property type="nucleotide sequence ID" value="NZ_QLMA01000008.1"/>
</dbReference>
<evidence type="ECO:0000313" key="3">
    <source>
        <dbReference type="Proteomes" id="UP000249819"/>
    </source>
</evidence>
<sequence length="161" mass="17788">MNTTRQYNKFSSGVIALSALLVGSLDLFTSCAIFVKRSGRPFTDVLLYIASAIFGPAAYNGQPMMPWWGVIFHYAIAFIFTTLFFMLYPLIRKGIRNTFLIAIIYGIFIWIVMNLLVLPISHVKMVPYTAFGISVGTLILIIMIGLPLSVVANSVSAPANK</sequence>
<reference evidence="2 3" key="1">
    <citation type="submission" date="2018-06" db="EMBL/GenBank/DDBJ databases">
        <title>Genomic Encyclopedia of Archaeal and Bacterial Type Strains, Phase II (KMG-II): from individual species to whole genera.</title>
        <authorList>
            <person name="Goeker M."/>
        </authorList>
    </citation>
    <scope>NUCLEOTIDE SEQUENCE [LARGE SCALE GENOMIC DNA]</scope>
    <source>
        <strain evidence="2 3">DSM 29821</strain>
    </source>
</reference>
<dbReference type="Proteomes" id="UP000249819">
    <property type="component" value="Unassembled WGS sequence"/>
</dbReference>
<feature type="transmembrane region" description="Helical" evidence="1">
    <location>
        <begin position="98"/>
        <end position="118"/>
    </location>
</feature>
<dbReference type="AlphaFoldDB" id="A0A327VN45"/>
<comment type="caution">
    <text evidence="2">The sequence shown here is derived from an EMBL/GenBank/DDBJ whole genome shotgun (WGS) entry which is preliminary data.</text>
</comment>
<feature type="transmembrane region" description="Helical" evidence="1">
    <location>
        <begin position="71"/>
        <end position="91"/>
    </location>
</feature>
<proteinExistence type="predicted"/>
<protein>
    <recommendedName>
        <fullName evidence="4">DUF1440 domain-containing protein</fullName>
    </recommendedName>
</protein>
<evidence type="ECO:0008006" key="4">
    <source>
        <dbReference type="Google" id="ProtNLM"/>
    </source>
</evidence>
<feature type="transmembrane region" description="Helical" evidence="1">
    <location>
        <begin position="130"/>
        <end position="152"/>
    </location>
</feature>
<keyword evidence="1" id="KW-0472">Membrane</keyword>
<keyword evidence="1" id="KW-1133">Transmembrane helix</keyword>
<dbReference type="OrthoDB" id="7564746at2"/>
<evidence type="ECO:0000313" key="2">
    <source>
        <dbReference type="EMBL" id="RAJ76513.1"/>
    </source>
</evidence>
<accession>A0A327VN45</accession>
<dbReference type="EMBL" id="QLMA01000008">
    <property type="protein sequence ID" value="RAJ76513.1"/>
    <property type="molecule type" value="Genomic_DNA"/>
</dbReference>
<gene>
    <name evidence="2" type="ORF">CLV59_10832</name>
</gene>
<organism evidence="2 3">
    <name type="scientific">Chitinophaga dinghuensis</name>
    <dbReference type="NCBI Taxonomy" id="1539050"/>
    <lineage>
        <taxon>Bacteria</taxon>
        <taxon>Pseudomonadati</taxon>
        <taxon>Bacteroidota</taxon>
        <taxon>Chitinophagia</taxon>
        <taxon>Chitinophagales</taxon>
        <taxon>Chitinophagaceae</taxon>
        <taxon>Chitinophaga</taxon>
    </lineage>
</organism>
<evidence type="ECO:0000256" key="1">
    <source>
        <dbReference type="SAM" id="Phobius"/>
    </source>
</evidence>
<keyword evidence="3" id="KW-1185">Reference proteome</keyword>
<feature type="transmembrane region" description="Helical" evidence="1">
    <location>
        <begin position="12"/>
        <end position="35"/>
    </location>
</feature>
<name>A0A327VN45_9BACT</name>
<keyword evidence="1" id="KW-0812">Transmembrane</keyword>